<protein>
    <submittedName>
        <fullName evidence="1">Uncharacterized protein</fullName>
    </submittedName>
</protein>
<gene>
    <name evidence="1" type="ORF">Golax_019464</name>
</gene>
<feature type="non-terminal residue" evidence="1">
    <location>
        <position position="182"/>
    </location>
</feature>
<evidence type="ECO:0000313" key="2">
    <source>
        <dbReference type="Proteomes" id="UP000593574"/>
    </source>
</evidence>
<reference evidence="1 2" key="1">
    <citation type="journal article" date="2019" name="Genome Biol. Evol.">
        <title>Insights into the evolution of the New World diploid cottons (Gossypium, subgenus Houzingenia) based on genome sequencing.</title>
        <authorList>
            <person name="Grover C.E."/>
            <person name="Arick M.A. 2nd"/>
            <person name="Thrash A."/>
            <person name="Conover J.L."/>
            <person name="Sanders W.S."/>
            <person name="Peterson D.G."/>
            <person name="Frelichowski J.E."/>
            <person name="Scheffler J.A."/>
            <person name="Scheffler B.E."/>
            <person name="Wendel J.F."/>
        </authorList>
    </citation>
    <scope>NUCLEOTIDE SEQUENCE [LARGE SCALE GENOMIC DNA]</scope>
    <source>
        <strain evidence="1">4</strain>
        <tissue evidence="1">Leaf</tissue>
    </source>
</reference>
<dbReference type="Proteomes" id="UP000593574">
    <property type="component" value="Unassembled WGS sequence"/>
</dbReference>
<sequence length="182" mass="20508">ISIHYHTGISASRFIICADLAVKLSSLKLAKVILSSLDSSSVAGLFPYLSDLRRSPHSLVKRFLVEELSGRIEWFRSHCHSEGHHNKMNPEPLVEFDTVANQKKQHEVNVDDEAKAQSGERSKHYAKIGWSKNQEIAKTNPKLAAMNKKFGMIHGLSSLARIFRLICLLLYIGLNVDCIHFD</sequence>
<organism evidence="1 2">
    <name type="scientific">Gossypium laxum</name>
    <dbReference type="NCBI Taxonomy" id="34288"/>
    <lineage>
        <taxon>Eukaryota</taxon>
        <taxon>Viridiplantae</taxon>
        <taxon>Streptophyta</taxon>
        <taxon>Embryophyta</taxon>
        <taxon>Tracheophyta</taxon>
        <taxon>Spermatophyta</taxon>
        <taxon>Magnoliopsida</taxon>
        <taxon>eudicotyledons</taxon>
        <taxon>Gunneridae</taxon>
        <taxon>Pentapetalae</taxon>
        <taxon>rosids</taxon>
        <taxon>malvids</taxon>
        <taxon>Malvales</taxon>
        <taxon>Malvaceae</taxon>
        <taxon>Malvoideae</taxon>
        <taxon>Gossypium</taxon>
    </lineage>
</organism>
<name>A0A7J8Z6D7_9ROSI</name>
<dbReference type="AlphaFoldDB" id="A0A7J8Z6D7"/>
<accession>A0A7J8Z6D7</accession>
<evidence type="ECO:0000313" key="1">
    <source>
        <dbReference type="EMBL" id="MBA0707417.1"/>
    </source>
</evidence>
<proteinExistence type="predicted"/>
<comment type="caution">
    <text evidence="1">The sequence shown here is derived from an EMBL/GenBank/DDBJ whole genome shotgun (WGS) entry which is preliminary data.</text>
</comment>
<keyword evidence="2" id="KW-1185">Reference proteome</keyword>
<dbReference type="EMBL" id="JABEZV010000003">
    <property type="protein sequence ID" value="MBA0707417.1"/>
    <property type="molecule type" value="Genomic_DNA"/>
</dbReference>